<feature type="region of interest" description="Disordered" evidence="1">
    <location>
        <begin position="23"/>
        <end position="43"/>
    </location>
</feature>
<gene>
    <name evidence="3" type="ORF">BECKLPF1236B_GA0070989_13213</name>
</gene>
<feature type="compositionally biased region" description="Basic and acidic residues" evidence="1">
    <location>
        <begin position="27"/>
        <end position="43"/>
    </location>
</feature>
<evidence type="ECO:0000256" key="1">
    <source>
        <dbReference type="SAM" id="MobiDB-lite"/>
    </source>
</evidence>
<evidence type="ECO:0000313" key="3">
    <source>
        <dbReference type="EMBL" id="VFK22700.1"/>
    </source>
</evidence>
<dbReference type="EMBL" id="CAADFK010000321">
    <property type="protein sequence ID" value="VFK22700.1"/>
    <property type="molecule type" value="Genomic_DNA"/>
</dbReference>
<keyword evidence="2" id="KW-0472">Membrane</keyword>
<sequence length="144" mass="15251">MAMLTIRDIAGALPDIMSVFGGPAPLGKDDRRQDRKGGASRYAGREPNFRLMTATALVPVLVLVSVSVSVPMVGAPGFFLGQGSIEKGANRGIRIGFLGDNSTNTTTGKTALHPLPHSTTDEYPHLIEHGMRSPLMLMKALLPG</sequence>
<name>A0A450X084_9GAMM</name>
<reference evidence="3" key="1">
    <citation type="submission" date="2019-02" db="EMBL/GenBank/DDBJ databases">
        <authorList>
            <person name="Gruber-Vodicka R. H."/>
            <person name="Seah K. B. B."/>
        </authorList>
    </citation>
    <scope>NUCLEOTIDE SEQUENCE</scope>
    <source>
        <strain evidence="3">BECK_S313</strain>
    </source>
</reference>
<accession>A0A450X084</accession>
<dbReference type="AlphaFoldDB" id="A0A450X084"/>
<evidence type="ECO:0000256" key="2">
    <source>
        <dbReference type="SAM" id="Phobius"/>
    </source>
</evidence>
<protein>
    <submittedName>
        <fullName evidence="3">Uncharacterized protein</fullName>
    </submittedName>
</protein>
<proteinExistence type="predicted"/>
<feature type="transmembrane region" description="Helical" evidence="2">
    <location>
        <begin position="56"/>
        <end position="81"/>
    </location>
</feature>
<keyword evidence="2" id="KW-0812">Transmembrane</keyword>
<organism evidence="3">
    <name type="scientific">Candidatus Kentrum sp. LPFa</name>
    <dbReference type="NCBI Taxonomy" id="2126335"/>
    <lineage>
        <taxon>Bacteria</taxon>
        <taxon>Pseudomonadati</taxon>
        <taxon>Pseudomonadota</taxon>
        <taxon>Gammaproteobacteria</taxon>
        <taxon>Candidatus Kentrum</taxon>
    </lineage>
</organism>
<keyword evidence="2" id="KW-1133">Transmembrane helix</keyword>